<dbReference type="Proteomes" id="UP000594778">
    <property type="component" value="Chromosome"/>
</dbReference>
<dbReference type="Proteomes" id="UP001287445">
    <property type="component" value="Unassembled WGS sequence"/>
</dbReference>
<evidence type="ECO:0000313" key="5">
    <source>
        <dbReference type="Proteomes" id="UP000594778"/>
    </source>
</evidence>
<dbReference type="InterPro" id="IPR006016">
    <property type="entry name" value="UspA"/>
</dbReference>
<dbReference type="AlphaFoldDB" id="A0A080NV07"/>
<dbReference type="Pfam" id="PF00582">
    <property type="entry name" value="Usp"/>
    <property type="match status" value="1"/>
</dbReference>
<gene>
    <name evidence="4" type="ORF">I6G66_20630</name>
    <name evidence="3" type="ORF">SGN30_16140</name>
</gene>
<protein>
    <submittedName>
        <fullName evidence="4">Universal stress protein</fullName>
    </submittedName>
</protein>
<dbReference type="OMA" id="WHREQND"/>
<evidence type="ECO:0000313" key="4">
    <source>
        <dbReference type="EMBL" id="QPS06701.1"/>
    </source>
</evidence>
<dbReference type="SUPFAM" id="SSF52402">
    <property type="entry name" value="Adenine nucleotide alpha hydrolases-like"/>
    <property type="match status" value="1"/>
</dbReference>
<dbReference type="RefSeq" id="WP_012202049.1">
    <property type="nucleotide sequence ID" value="NZ_CAGKLB010000001.1"/>
</dbReference>
<dbReference type="EMBL" id="CP065668">
    <property type="protein sequence ID" value="QPS06701.1"/>
    <property type="molecule type" value="Genomic_DNA"/>
</dbReference>
<dbReference type="InterPro" id="IPR051688">
    <property type="entry name" value="USP_A"/>
</dbReference>
<evidence type="ECO:0000259" key="2">
    <source>
        <dbReference type="Pfam" id="PF00582"/>
    </source>
</evidence>
<evidence type="ECO:0000256" key="1">
    <source>
        <dbReference type="ARBA" id="ARBA00008791"/>
    </source>
</evidence>
<dbReference type="PRINTS" id="PR01438">
    <property type="entry name" value="UNVRSLSTRESS"/>
</dbReference>
<accession>A0A080NV07</accession>
<comment type="similarity">
    <text evidence="1">Belongs to the universal stress protein A family.</text>
</comment>
<name>A0A080NV07_DELAC</name>
<dbReference type="CDD" id="cd00293">
    <property type="entry name" value="USP-like"/>
    <property type="match status" value="1"/>
</dbReference>
<organism evidence="4 5">
    <name type="scientific">Delftia acidovorans</name>
    <name type="common">Pseudomonas acidovorans</name>
    <name type="synonym">Comamonas acidovorans</name>
    <dbReference type="NCBI Taxonomy" id="80866"/>
    <lineage>
        <taxon>Bacteria</taxon>
        <taxon>Pseudomonadati</taxon>
        <taxon>Pseudomonadota</taxon>
        <taxon>Betaproteobacteria</taxon>
        <taxon>Burkholderiales</taxon>
        <taxon>Comamonadaceae</taxon>
        <taxon>Delftia</taxon>
    </lineage>
</organism>
<sequence length="140" mass="14843">MNILLAVDGSPYTQKMLAYLTSHPEILGSAHSYSAITVQPQLPARARAALGKEVVDEYYAEESTKVLDPVCSYLAEHGVQATRLSKVGPVADSIIKAAEEGKFDLLVMGTHGHGALGRLVMGSVSTQVLAGSQVPVLLIR</sequence>
<reference evidence="3" key="2">
    <citation type="submission" date="2023-11" db="EMBL/GenBank/DDBJ databases">
        <title>Identification and selenium tolerance of Delftia acidovorans R3-25.</title>
        <authorList>
            <person name="Zhang S."/>
            <person name="Liu Y."/>
            <person name="Guo Y."/>
        </authorList>
    </citation>
    <scope>NUCLEOTIDE SEQUENCE</scope>
    <source>
        <strain evidence="3">R3-25</strain>
    </source>
</reference>
<evidence type="ECO:0000313" key="3">
    <source>
        <dbReference type="EMBL" id="MDX4954945.1"/>
    </source>
</evidence>
<dbReference type="EMBL" id="JAWWMZ010000005">
    <property type="protein sequence ID" value="MDX4954945.1"/>
    <property type="molecule type" value="Genomic_DNA"/>
</dbReference>
<dbReference type="PANTHER" id="PTHR43010">
    <property type="entry name" value="UNIVERSAL STRESS PROTEIN SLR1230"/>
    <property type="match status" value="1"/>
</dbReference>
<dbReference type="GeneID" id="24118526"/>
<reference evidence="4 5" key="1">
    <citation type="submission" date="2020-12" db="EMBL/GenBank/DDBJ databases">
        <title>FDA dAtabase for Regulatory Grade micrObial Sequences (FDA-ARGOS): Supporting development and validation of Infectious Disease Dx tests.</title>
        <authorList>
            <person name="Sproer C."/>
            <person name="Gronow S."/>
            <person name="Severitt S."/>
            <person name="Schroder I."/>
            <person name="Tallon L."/>
            <person name="Sadzewicz L."/>
            <person name="Zhao X."/>
            <person name="Boylan J."/>
            <person name="Ott S."/>
            <person name="Bowen H."/>
            <person name="Vavikolanu K."/>
            <person name="Mehta A."/>
            <person name="Aluvathingal J."/>
            <person name="Nadendla S."/>
            <person name="Lowell S."/>
            <person name="Myers T."/>
            <person name="Yan Y."/>
            <person name="Sichtig H."/>
        </authorList>
    </citation>
    <scope>NUCLEOTIDE SEQUENCE [LARGE SCALE GENOMIC DNA]</scope>
    <source>
        <strain evidence="4 5">FDAARGOS_909</strain>
    </source>
</reference>
<proteinExistence type="inferred from homology"/>
<feature type="domain" description="UspA" evidence="2">
    <location>
        <begin position="2"/>
        <end position="140"/>
    </location>
</feature>
<dbReference type="InterPro" id="IPR006015">
    <property type="entry name" value="Universal_stress_UspA"/>
</dbReference>
<dbReference type="InterPro" id="IPR014729">
    <property type="entry name" value="Rossmann-like_a/b/a_fold"/>
</dbReference>
<dbReference type="PANTHER" id="PTHR43010:SF1">
    <property type="entry name" value="USPA DOMAIN-CONTAINING PROTEIN"/>
    <property type="match status" value="1"/>
</dbReference>
<dbReference type="Gene3D" id="3.40.50.620">
    <property type="entry name" value="HUPs"/>
    <property type="match status" value="1"/>
</dbReference>